<dbReference type="Pfam" id="PF10268">
    <property type="entry name" value="Tmemb_161AB"/>
    <property type="match status" value="1"/>
</dbReference>
<dbReference type="Proteomes" id="UP000009022">
    <property type="component" value="Unassembled WGS sequence"/>
</dbReference>
<accession>B3RHZ3</accession>
<keyword evidence="6" id="KW-0325">Glycoprotein</keyword>
<comment type="similarity">
    <text evidence="2">Belongs to the TMEM161 family.</text>
</comment>
<dbReference type="OMA" id="GKSKKDX"/>
<evidence type="ECO:0000256" key="6">
    <source>
        <dbReference type="ARBA" id="ARBA00023180"/>
    </source>
</evidence>
<dbReference type="AlphaFoldDB" id="B3RHZ3"/>
<keyword evidence="4 7" id="KW-1133">Transmembrane helix</keyword>
<evidence type="ECO:0000256" key="4">
    <source>
        <dbReference type="ARBA" id="ARBA00022989"/>
    </source>
</evidence>
<evidence type="ECO:0000256" key="3">
    <source>
        <dbReference type="ARBA" id="ARBA00022692"/>
    </source>
</evidence>
<feature type="transmembrane region" description="Helical" evidence="7">
    <location>
        <begin position="81"/>
        <end position="110"/>
    </location>
</feature>
<evidence type="ECO:0000256" key="1">
    <source>
        <dbReference type="ARBA" id="ARBA00004141"/>
    </source>
</evidence>
<feature type="transmembrane region" description="Helical" evidence="7">
    <location>
        <begin position="269"/>
        <end position="294"/>
    </location>
</feature>
<dbReference type="GeneID" id="6749365"/>
<dbReference type="PANTHER" id="PTHR13624:SF6">
    <property type="entry name" value="EMEI"/>
    <property type="match status" value="1"/>
</dbReference>
<dbReference type="eggNOG" id="KOG3978">
    <property type="taxonomic scope" value="Eukaryota"/>
</dbReference>
<comment type="subcellular location">
    <subcellularLocation>
        <location evidence="1">Membrane</location>
        <topology evidence="1">Multi-pass membrane protein</topology>
    </subcellularLocation>
</comment>
<dbReference type="OrthoDB" id="784140at2759"/>
<feature type="non-terminal residue" evidence="8">
    <location>
        <position position="1"/>
    </location>
</feature>
<evidence type="ECO:0000313" key="9">
    <source>
        <dbReference type="Proteomes" id="UP000009022"/>
    </source>
</evidence>
<proteinExistence type="inferred from homology"/>
<dbReference type="EMBL" id="DS985241">
    <property type="protein sequence ID" value="EDV29674.1"/>
    <property type="molecule type" value="Genomic_DNA"/>
</dbReference>
<feature type="transmembrane region" description="Helical" evidence="7">
    <location>
        <begin position="130"/>
        <end position="149"/>
    </location>
</feature>
<dbReference type="PANTHER" id="PTHR13624">
    <property type="entry name" value="RE42071P"/>
    <property type="match status" value="1"/>
</dbReference>
<evidence type="ECO:0000256" key="7">
    <source>
        <dbReference type="SAM" id="Phobius"/>
    </source>
</evidence>
<name>B3RHZ3_TRIAD</name>
<keyword evidence="9" id="KW-1185">Reference proteome</keyword>
<dbReference type="KEGG" id="tad:TRIADDRAFT_20008"/>
<evidence type="ECO:0000313" key="8">
    <source>
        <dbReference type="EMBL" id="EDV29674.1"/>
    </source>
</evidence>
<dbReference type="FunCoup" id="B3RHZ3">
    <property type="interactions" value="131"/>
</dbReference>
<feature type="transmembrane region" description="Helical" evidence="7">
    <location>
        <begin position="12"/>
        <end position="34"/>
    </location>
</feature>
<feature type="transmembrane region" description="Helical" evidence="7">
    <location>
        <begin position="46"/>
        <end position="69"/>
    </location>
</feature>
<dbReference type="PhylomeDB" id="B3RHZ3"/>
<sequence length="387" mass="44040">EILTLYYSPDFIWIVDFFIYSLMIFSISELYFWLKPAAYGNELNLSIVWLLLSAFFALKSLSSLTLVYFRIGDGGESSMCIIFASVYFLLCMVVLTVDETILEFGLSYVYDSLNRNTTRLINSSTPAAPILVKIIISVLSAIIGSVFLFPSLRLAKMHSKIVRDWSSATWLNAQISLLLPFIVILSWVKPLARDTMVATNVNQSRIFVEDATFNTSRLGILILLSILRFSSIKSYLQAHLDTALDKAENFQKEVQQITNLEFRKAINHVFHYLCIAATQHIAPVIIIFDLTLLLKALGGYSWMADETFKIIEVESSSSVFFRLLEKFLNSSELLQGSHTIAFRPLHTIFSKDILRGIMSFFTWWTCGVYFISTVFGIVYINLKSRGK</sequence>
<organism evidence="8 9">
    <name type="scientific">Trichoplax adhaerens</name>
    <name type="common">Trichoplax reptans</name>
    <dbReference type="NCBI Taxonomy" id="10228"/>
    <lineage>
        <taxon>Eukaryota</taxon>
        <taxon>Metazoa</taxon>
        <taxon>Placozoa</taxon>
        <taxon>Uniplacotomia</taxon>
        <taxon>Trichoplacea</taxon>
        <taxon>Trichoplacidae</taxon>
        <taxon>Trichoplax</taxon>
    </lineage>
</organism>
<dbReference type="GO" id="GO:0016020">
    <property type="term" value="C:membrane"/>
    <property type="evidence" value="ECO:0007669"/>
    <property type="project" value="UniProtKB-SubCell"/>
</dbReference>
<dbReference type="InterPro" id="IPR019395">
    <property type="entry name" value="Transmembrane_161A/B"/>
</dbReference>
<feature type="transmembrane region" description="Helical" evidence="7">
    <location>
        <begin position="361"/>
        <end position="382"/>
    </location>
</feature>
<dbReference type="CTD" id="6749365"/>
<dbReference type="RefSeq" id="XP_002108876.1">
    <property type="nucleotide sequence ID" value="XM_002108840.1"/>
</dbReference>
<evidence type="ECO:0000256" key="5">
    <source>
        <dbReference type="ARBA" id="ARBA00023136"/>
    </source>
</evidence>
<protein>
    <submittedName>
        <fullName evidence="8">Uncharacterized protein</fullName>
    </submittedName>
</protein>
<dbReference type="STRING" id="10228.B3RHZ3"/>
<keyword evidence="3 7" id="KW-0812">Transmembrane</keyword>
<feature type="transmembrane region" description="Helical" evidence="7">
    <location>
        <begin position="170"/>
        <end position="188"/>
    </location>
</feature>
<dbReference type="InParanoid" id="B3RHZ3"/>
<reference evidence="8 9" key="1">
    <citation type="journal article" date="2008" name="Nature">
        <title>The Trichoplax genome and the nature of placozoans.</title>
        <authorList>
            <person name="Srivastava M."/>
            <person name="Begovic E."/>
            <person name="Chapman J."/>
            <person name="Putnam N.H."/>
            <person name="Hellsten U."/>
            <person name="Kawashima T."/>
            <person name="Kuo A."/>
            <person name="Mitros T."/>
            <person name="Salamov A."/>
            <person name="Carpenter M.L."/>
            <person name="Signorovitch A.Y."/>
            <person name="Moreno M.A."/>
            <person name="Kamm K."/>
            <person name="Grimwood J."/>
            <person name="Schmutz J."/>
            <person name="Shapiro H."/>
            <person name="Grigoriev I.V."/>
            <person name="Buss L.W."/>
            <person name="Schierwater B."/>
            <person name="Dellaporta S.L."/>
            <person name="Rokhsar D.S."/>
        </authorList>
    </citation>
    <scope>NUCLEOTIDE SEQUENCE [LARGE SCALE GENOMIC DNA]</scope>
    <source>
        <strain evidence="8 9">Grell-BS-1999</strain>
    </source>
</reference>
<evidence type="ECO:0000256" key="2">
    <source>
        <dbReference type="ARBA" id="ARBA00009706"/>
    </source>
</evidence>
<keyword evidence="5 7" id="KW-0472">Membrane</keyword>
<dbReference type="HOGENOM" id="CLU_027277_0_0_1"/>
<gene>
    <name evidence="8" type="ORF">TRIADDRAFT_20008</name>
</gene>